<dbReference type="InterPro" id="IPR036102">
    <property type="entry name" value="OsmC/Ohrsf"/>
</dbReference>
<evidence type="ECO:0000313" key="2">
    <source>
        <dbReference type="Proteomes" id="UP000275076"/>
    </source>
</evidence>
<sequence>MSNKMSFEVTGHTEKMKSNLEAKNHSIVIDEPPEMGGTDQGPDPLSNLLASLAGCENVIANMVAKEMDFDLQRIDFHVTGELDSRGLMGQADVQPYFNKVTIHAKVQTSESEERLNELKEKTDARCPVYTTFEAANIPIHAEWTIA</sequence>
<accession>A0A428N083</accession>
<dbReference type="EMBL" id="RBVX01000020">
    <property type="protein sequence ID" value="RSL31844.1"/>
    <property type="molecule type" value="Genomic_DNA"/>
</dbReference>
<dbReference type="PANTHER" id="PTHR35368:SF1">
    <property type="entry name" value="HYDROPEROXIDE REDUCTASE"/>
    <property type="match status" value="1"/>
</dbReference>
<dbReference type="RefSeq" id="WP_125557881.1">
    <property type="nucleotide sequence ID" value="NZ_RBVX01000020.1"/>
</dbReference>
<name>A0A428N083_9BACI</name>
<reference evidence="1 2" key="1">
    <citation type="submission" date="2018-10" db="EMBL/GenBank/DDBJ databases">
        <title>Draft genome sequence of Bacillus salarius IM0101, isolated from a hypersaline soil in Inner Mongolia, China.</title>
        <authorList>
            <person name="Yamprayoonswat W."/>
            <person name="Boonvisut S."/>
            <person name="Jumpathong W."/>
            <person name="Sittihan S."/>
            <person name="Ruangsuj P."/>
            <person name="Wanthongcharoen S."/>
            <person name="Thongpramul N."/>
            <person name="Pimmason S."/>
            <person name="Yu B."/>
            <person name="Yasawong M."/>
        </authorList>
    </citation>
    <scope>NUCLEOTIDE SEQUENCE [LARGE SCALE GENOMIC DNA]</scope>
    <source>
        <strain evidence="1 2">IM0101</strain>
    </source>
</reference>
<dbReference type="OrthoDB" id="1433018at2"/>
<protein>
    <submittedName>
        <fullName evidence="1">OsmC family peroxiredoxin</fullName>
    </submittedName>
</protein>
<dbReference type="InterPro" id="IPR052924">
    <property type="entry name" value="OsmC/Ohr_hydroprdx_reductase"/>
</dbReference>
<proteinExistence type="predicted"/>
<dbReference type="AlphaFoldDB" id="A0A428N083"/>
<organism evidence="1 2">
    <name type="scientific">Salibacterium salarium</name>
    <dbReference type="NCBI Taxonomy" id="284579"/>
    <lineage>
        <taxon>Bacteria</taxon>
        <taxon>Bacillati</taxon>
        <taxon>Bacillota</taxon>
        <taxon>Bacilli</taxon>
        <taxon>Bacillales</taxon>
        <taxon>Bacillaceae</taxon>
    </lineage>
</organism>
<dbReference type="PANTHER" id="PTHR35368">
    <property type="entry name" value="HYDROPEROXIDE REDUCTASE"/>
    <property type="match status" value="1"/>
</dbReference>
<evidence type="ECO:0000313" key="1">
    <source>
        <dbReference type="EMBL" id="RSL31844.1"/>
    </source>
</evidence>
<dbReference type="Proteomes" id="UP000275076">
    <property type="component" value="Unassembled WGS sequence"/>
</dbReference>
<comment type="caution">
    <text evidence="1">The sequence shown here is derived from an EMBL/GenBank/DDBJ whole genome shotgun (WGS) entry which is preliminary data.</text>
</comment>
<dbReference type="Pfam" id="PF02566">
    <property type="entry name" value="OsmC"/>
    <property type="match status" value="1"/>
</dbReference>
<gene>
    <name evidence="1" type="ORF">D7Z54_18790</name>
</gene>
<dbReference type="InterPro" id="IPR003718">
    <property type="entry name" value="OsmC/Ohr_fam"/>
</dbReference>
<keyword evidence="2" id="KW-1185">Reference proteome</keyword>
<dbReference type="InterPro" id="IPR015946">
    <property type="entry name" value="KH_dom-like_a/b"/>
</dbReference>
<dbReference type="SUPFAM" id="SSF82784">
    <property type="entry name" value="OsmC-like"/>
    <property type="match status" value="1"/>
</dbReference>
<dbReference type="Gene3D" id="3.30.300.20">
    <property type="match status" value="1"/>
</dbReference>